<evidence type="ECO:0000256" key="1">
    <source>
        <dbReference type="ARBA" id="ARBA00004651"/>
    </source>
</evidence>
<keyword evidence="5 7" id="KW-1133">Transmembrane helix</keyword>
<gene>
    <name evidence="9" type="ORF">DLJ53_31380</name>
</gene>
<feature type="transmembrane region" description="Helical" evidence="7">
    <location>
        <begin position="130"/>
        <end position="155"/>
    </location>
</feature>
<feature type="transmembrane region" description="Helical" evidence="7">
    <location>
        <begin position="71"/>
        <end position="90"/>
    </location>
</feature>
<dbReference type="PANTHER" id="PTHR30151">
    <property type="entry name" value="ALKANE SULFONATE ABC TRANSPORTER-RELATED, MEMBRANE SUBUNIT"/>
    <property type="match status" value="1"/>
</dbReference>
<comment type="subcellular location">
    <subcellularLocation>
        <location evidence="1 7">Cell membrane</location>
        <topology evidence="1 7">Multi-pass membrane protein</topology>
    </subcellularLocation>
</comment>
<keyword evidence="3" id="KW-1003">Cell membrane</keyword>
<dbReference type="OrthoDB" id="9799271at2"/>
<keyword evidence="6 7" id="KW-0472">Membrane</keyword>
<dbReference type="InterPro" id="IPR035906">
    <property type="entry name" value="MetI-like_sf"/>
</dbReference>
<dbReference type="InterPro" id="IPR000515">
    <property type="entry name" value="MetI-like"/>
</dbReference>
<dbReference type="AlphaFoldDB" id="A0A8B2NL39"/>
<dbReference type="PANTHER" id="PTHR30151:SF20">
    <property type="entry name" value="ABC TRANSPORTER PERMEASE PROTEIN HI_0355-RELATED"/>
    <property type="match status" value="1"/>
</dbReference>
<dbReference type="PROSITE" id="PS51257">
    <property type="entry name" value="PROKAR_LIPOPROTEIN"/>
    <property type="match status" value="1"/>
</dbReference>
<organism evidence="9 10">
    <name type="scientific">Acuticoccus sediminis</name>
    <dbReference type="NCBI Taxonomy" id="2184697"/>
    <lineage>
        <taxon>Bacteria</taxon>
        <taxon>Pseudomonadati</taxon>
        <taxon>Pseudomonadota</taxon>
        <taxon>Alphaproteobacteria</taxon>
        <taxon>Hyphomicrobiales</taxon>
        <taxon>Amorphaceae</taxon>
        <taxon>Acuticoccus</taxon>
    </lineage>
</organism>
<feature type="transmembrane region" description="Helical" evidence="7">
    <location>
        <begin position="102"/>
        <end position="124"/>
    </location>
</feature>
<comment type="similarity">
    <text evidence="7">Belongs to the binding-protein-dependent transport system permease family.</text>
</comment>
<dbReference type="RefSeq" id="WP_111352290.1">
    <property type="nucleotide sequence ID" value="NZ_QHHQ01000011.1"/>
</dbReference>
<evidence type="ECO:0000256" key="7">
    <source>
        <dbReference type="RuleBase" id="RU363032"/>
    </source>
</evidence>
<evidence type="ECO:0000256" key="6">
    <source>
        <dbReference type="ARBA" id="ARBA00023136"/>
    </source>
</evidence>
<proteinExistence type="inferred from homology"/>
<evidence type="ECO:0000256" key="3">
    <source>
        <dbReference type="ARBA" id="ARBA00022475"/>
    </source>
</evidence>
<name>A0A8B2NL39_9HYPH</name>
<evidence type="ECO:0000256" key="5">
    <source>
        <dbReference type="ARBA" id="ARBA00022989"/>
    </source>
</evidence>
<protein>
    <submittedName>
        <fullName evidence="9">ABC transporter permease</fullName>
    </submittedName>
</protein>
<evidence type="ECO:0000313" key="10">
    <source>
        <dbReference type="Proteomes" id="UP000249590"/>
    </source>
</evidence>
<dbReference type="GO" id="GO:0005886">
    <property type="term" value="C:plasma membrane"/>
    <property type="evidence" value="ECO:0007669"/>
    <property type="project" value="UniProtKB-SubCell"/>
</dbReference>
<accession>A0A8B2NL39</accession>
<keyword evidence="2 7" id="KW-0813">Transport</keyword>
<feature type="domain" description="ABC transmembrane type-1" evidence="8">
    <location>
        <begin position="64"/>
        <end position="244"/>
    </location>
</feature>
<dbReference type="SUPFAM" id="SSF161098">
    <property type="entry name" value="MetI-like"/>
    <property type="match status" value="1"/>
</dbReference>
<evidence type="ECO:0000256" key="4">
    <source>
        <dbReference type="ARBA" id="ARBA00022692"/>
    </source>
</evidence>
<dbReference type="PROSITE" id="PS50928">
    <property type="entry name" value="ABC_TM1"/>
    <property type="match status" value="1"/>
</dbReference>
<dbReference type="EMBL" id="QHHQ01000011">
    <property type="protein sequence ID" value="RAH96767.1"/>
    <property type="molecule type" value="Genomic_DNA"/>
</dbReference>
<dbReference type="GO" id="GO:0055085">
    <property type="term" value="P:transmembrane transport"/>
    <property type="evidence" value="ECO:0007669"/>
    <property type="project" value="InterPro"/>
</dbReference>
<dbReference type="Gene3D" id="1.10.3720.10">
    <property type="entry name" value="MetI-like"/>
    <property type="match status" value="1"/>
</dbReference>
<keyword evidence="10" id="KW-1185">Reference proteome</keyword>
<evidence type="ECO:0000313" key="9">
    <source>
        <dbReference type="EMBL" id="RAH96767.1"/>
    </source>
</evidence>
<evidence type="ECO:0000259" key="8">
    <source>
        <dbReference type="PROSITE" id="PS50928"/>
    </source>
</evidence>
<feature type="transmembrane region" description="Helical" evidence="7">
    <location>
        <begin position="176"/>
        <end position="205"/>
    </location>
</feature>
<dbReference type="Pfam" id="PF00528">
    <property type="entry name" value="BPD_transp_1"/>
    <property type="match status" value="1"/>
</dbReference>
<dbReference type="Proteomes" id="UP000249590">
    <property type="component" value="Unassembled WGS sequence"/>
</dbReference>
<sequence>MRSAALRGLIEVVVPPLAFFLIVLACWDVITAAGFVDPLMLPSPRDVANQLHYGFSSGIFWPHIGTTLAETLIALAISIVLGVASAAFVAQSEELREVANPILVAFEAFPKIALAPLAITWFGYGIGSKVYLATAIAYFPVLIATLAGLGAVPAGQQDLFRALGASRMQTLIKLKIPYALPYILSGVNIAAIAALIGSIVAEFAGSRAGLGRLILYANEVLATDRVFAILIVLSSVGISLHFATQFARRRLTSWAS</sequence>
<evidence type="ECO:0000256" key="2">
    <source>
        <dbReference type="ARBA" id="ARBA00022448"/>
    </source>
</evidence>
<dbReference type="CDD" id="cd06261">
    <property type="entry name" value="TM_PBP2"/>
    <property type="match status" value="1"/>
</dbReference>
<reference evidence="9 10" key="1">
    <citation type="submission" date="2018-05" db="EMBL/GenBank/DDBJ databases">
        <title>Acuticoccus sediminis sp. nov., isolated from deep-sea sediment of Indian Ocean.</title>
        <authorList>
            <person name="Liu X."/>
            <person name="Lai Q."/>
            <person name="Du Y."/>
            <person name="Sun F."/>
            <person name="Zhang X."/>
            <person name="Wang S."/>
            <person name="Shao Z."/>
        </authorList>
    </citation>
    <scope>NUCLEOTIDE SEQUENCE [LARGE SCALE GENOMIC DNA]</scope>
    <source>
        <strain evidence="9 10">PTG4-2</strain>
    </source>
</reference>
<feature type="transmembrane region" description="Helical" evidence="7">
    <location>
        <begin position="12"/>
        <end position="36"/>
    </location>
</feature>
<comment type="caution">
    <text evidence="9">The sequence shown here is derived from an EMBL/GenBank/DDBJ whole genome shotgun (WGS) entry which is preliminary data.</text>
</comment>
<keyword evidence="4 7" id="KW-0812">Transmembrane</keyword>
<feature type="transmembrane region" description="Helical" evidence="7">
    <location>
        <begin position="225"/>
        <end position="243"/>
    </location>
</feature>